<accession>A0A8H4XQ80</accession>
<feature type="domain" description="Plant heme peroxidase family profile" evidence="6">
    <location>
        <begin position="1"/>
        <end position="202"/>
    </location>
</feature>
<keyword evidence="1 5" id="KW-0575">Peroxidase</keyword>
<evidence type="ECO:0000256" key="2">
    <source>
        <dbReference type="ARBA" id="ARBA00022617"/>
    </source>
</evidence>
<dbReference type="Pfam" id="PF00141">
    <property type="entry name" value="peroxidase"/>
    <property type="match status" value="1"/>
</dbReference>
<comment type="similarity">
    <text evidence="4">Belongs to the peroxidase family.</text>
</comment>
<dbReference type="Gene3D" id="1.10.420.10">
    <property type="entry name" value="Peroxidase, domain 2"/>
    <property type="match status" value="1"/>
</dbReference>
<evidence type="ECO:0000256" key="5">
    <source>
        <dbReference type="RuleBase" id="RU363051"/>
    </source>
</evidence>
<protein>
    <recommendedName>
        <fullName evidence="5">Peroxidase</fullName>
        <ecNumber evidence="5">1.11.1.-</ecNumber>
    </recommendedName>
</protein>
<dbReference type="InterPro" id="IPR010255">
    <property type="entry name" value="Haem_peroxidase_sf"/>
</dbReference>
<dbReference type="EMBL" id="JABEYC010000001">
    <property type="protein sequence ID" value="KAF4984873.1"/>
    <property type="molecule type" value="Genomic_DNA"/>
</dbReference>
<dbReference type="GO" id="GO:0034599">
    <property type="term" value="P:cellular response to oxidative stress"/>
    <property type="evidence" value="ECO:0007669"/>
    <property type="project" value="InterPro"/>
</dbReference>
<keyword evidence="2" id="KW-0349">Heme</keyword>
<dbReference type="GO" id="GO:0042744">
    <property type="term" value="P:hydrogen peroxide catabolic process"/>
    <property type="evidence" value="ECO:0007669"/>
    <property type="project" value="TreeGrafter"/>
</dbReference>
<evidence type="ECO:0000256" key="1">
    <source>
        <dbReference type="ARBA" id="ARBA00022559"/>
    </source>
</evidence>
<keyword evidence="2" id="KW-0408">Iron</keyword>
<dbReference type="GO" id="GO:0000302">
    <property type="term" value="P:response to reactive oxygen species"/>
    <property type="evidence" value="ECO:0007669"/>
    <property type="project" value="TreeGrafter"/>
</dbReference>
<evidence type="ECO:0000313" key="8">
    <source>
        <dbReference type="Proteomes" id="UP000635477"/>
    </source>
</evidence>
<keyword evidence="8" id="KW-1185">Reference proteome</keyword>
<dbReference type="InterPro" id="IPR044831">
    <property type="entry name" value="Ccp1-like"/>
</dbReference>
<keyword evidence="2" id="KW-0479">Metal-binding</keyword>
<proteinExistence type="inferred from homology"/>
<name>A0A8H4XQ80_9HYPO</name>
<dbReference type="GO" id="GO:0020037">
    <property type="term" value="F:heme binding"/>
    <property type="evidence" value="ECO:0007669"/>
    <property type="project" value="UniProtKB-UniRule"/>
</dbReference>
<sequence>MSVIVSHSACGGITKIPFRYGRVDAAEGGPFGVPEADTPIDTTLARFEAAGYNKEDMIALVACGHTLGGVHSVDFPEISEGDTDPFNDTVTHFDSSPNQFDNRIATEYVNGTTTNPLVVGINETLNSDKRIFSSDGNKTIKAMAGKPSVFEAKCSNIFSRMIDTVPKDVRLSNPIEAIDIKPYITDLYLNSNDSLRFSGRIRVRTTKGADAGRDPNDLSAHLTYQNRLGKGNTVIETSQAESSTGLYGETFTWFEFATAIRATDGITKFDIHLTVPSRTNTTKYTNGGKGYPVDDTILYQRQTSCVARASVDGMRGLNVTAAVRQDQASEGLALDIVRIERKQGTLVRGLENERIMFEATGEKKNGYVFFTAPVQLATSAWSTTFDIVQQGGKGSKIEFIRTELCPRVIGTP</sequence>
<dbReference type="SUPFAM" id="SSF48113">
    <property type="entry name" value="Heme-dependent peroxidases"/>
    <property type="match status" value="1"/>
</dbReference>
<dbReference type="PROSITE" id="PS50873">
    <property type="entry name" value="PEROXIDASE_4"/>
    <property type="match status" value="1"/>
</dbReference>
<dbReference type="InterPro" id="IPR002016">
    <property type="entry name" value="Haem_peroxidase"/>
</dbReference>
<evidence type="ECO:0000313" key="7">
    <source>
        <dbReference type="EMBL" id="KAF4984873.1"/>
    </source>
</evidence>
<evidence type="ECO:0000256" key="3">
    <source>
        <dbReference type="ARBA" id="ARBA00023002"/>
    </source>
</evidence>
<reference evidence="7" key="1">
    <citation type="journal article" date="2020" name="BMC Genomics">
        <title>Correction to: Identification and distribution of gene clusters required for synthesis of sphingolipid metabolism inhibitors in diverse species of the filamentous fungus Fusarium.</title>
        <authorList>
            <person name="Kim H.S."/>
            <person name="Lohmar J.M."/>
            <person name="Busman M."/>
            <person name="Brown D.W."/>
            <person name="Naumann T.A."/>
            <person name="Divon H.H."/>
            <person name="Lysoe E."/>
            <person name="Uhlig S."/>
            <person name="Proctor R.H."/>
        </authorList>
    </citation>
    <scope>NUCLEOTIDE SEQUENCE</scope>
    <source>
        <strain evidence="7">NRRL 22465</strain>
    </source>
</reference>
<organism evidence="7 8">
    <name type="scientific">Fusarium zealandicum</name>
    <dbReference type="NCBI Taxonomy" id="1053134"/>
    <lineage>
        <taxon>Eukaryota</taxon>
        <taxon>Fungi</taxon>
        <taxon>Dikarya</taxon>
        <taxon>Ascomycota</taxon>
        <taxon>Pezizomycotina</taxon>
        <taxon>Sordariomycetes</taxon>
        <taxon>Hypocreomycetidae</taxon>
        <taxon>Hypocreales</taxon>
        <taxon>Nectriaceae</taxon>
        <taxon>Fusarium</taxon>
        <taxon>Fusarium staphyleae species complex</taxon>
    </lineage>
</organism>
<dbReference type="OrthoDB" id="5985073at2759"/>
<dbReference type="PANTHER" id="PTHR31356:SF53">
    <property type="entry name" value="HEME PEROXIDASE"/>
    <property type="match status" value="1"/>
</dbReference>
<keyword evidence="3 5" id="KW-0560">Oxidoreductase</keyword>
<dbReference type="PANTHER" id="PTHR31356">
    <property type="entry name" value="THYLAKOID LUMENAL 29 KDA PROTEIN, CHLOROPLASTIC-RELATED"/>
    <property type="match status" value="1"/>
</dbReference>
<gene>
    <name evidence="7" type="ORF">FZEAL_26</name>
</gene>
<dbReference type="EC" id="1.11.1.-" evidence="5"/>
<comment type="caution">
    <text evidence="7">The sequence shown here is derived from an EMBL/GenBank/DDBJ whole genome shotgun (WGS) entry which is preliminary data.</text>
</comment>
<reference evidence="7" key="2">
    <citation type="submission" date="2020-05" db="EMBL/GenBank/DDBJ databases">
        <authorList>
            <person name="Kim H.-S."/>
            <person name="Proctor R.H."/>
            <person name="Brown D.W."/>
        </authorList>
    </citation>
    <scope>NUCLEOTIDE SEQUENCE</scope>
    <source>
        <strain evidence="7">NRRL 22465</strain>
    </source>
</reference>
<dbReference type="GO" id="GO:0004601">
    <property type="term" value="F:peroxidase activity"/>
    <property type="evidence" value="ECO:0007669"/>
    <property type="project" value="UniProtKB-KW"/>
</dbReference>
<dbReference type="AlphaFoldDB" id="A0A8H4XQ80"/>
<evidence type="ECO:0000256" key="4">
    <source>
        <dbReference type="RuleBase" id="RU004241"/>
    </source>
</evidence>
<dbReference type="Proteomes" id="UP000635477">
    <property type="component" value="Unassembled WGS sequence"/>
</dbReference>
<dbReference type="GO" id="GO:0046872">
    <property type="term" value="F:metal ion binding"/>
    <property type="evidence" value="ECO:0007669"/>
    <property type="project" value="UniProtKB-UniRule"/>
</dbReference>
<evidence type="ECO:0000259" key="6">
    <source>
        <dbReference type="PROSITE" id="PS50873"/>
    </source>
</evidence>